<dbReference type="InterPro" id="IPR036736">
    <property type="entry name" value="ACP-like_sf"/>
</dbReference>
<dbReference type="PANTHER" id="PTHR20863">
    <property type="entry name" value="ACYL CARRIER PROTEIN"/>
    <property type="match status" value="1"/>
</dbReference>
<dbReference type="Pfam" id="PF00550">
    <property type="entry name" value="PP-binding"/>
    <property type="match status" value="1"/>
</dbReference>
<dbReference type="InterPro" id="IPR003231">
    <property type="entry name" value="ACP"/>
</dbReference>
<sequence>MKPNYIYEPFVKCLKIVLPDLQNHQISDDVTFDYLGFDSLDKVQFIIEIEKEFDIIIPDEKTERVKTIGEAFKLLLSILNP</sequence>
<dbReference type="PROSITE" id="PS50075">
    <property type="entry name" value="CARRIER"/>
    <property type="match status" value="1"/>
</dbReference>
<dbReference type="Gene3D" id="1.10.1200.10">
    <property type="entry name" value="ACP-like"/>
    <property type="match status" value="1"/>
</dbReference>
<name>A0A4R8I6I3_9FLAO</name>
<dbReference type="SUPFAM" id="SSF47336">
    <property type="entry name" value="ACP-like"/>
    <property type="match status" value="1"/>
</dbReference>
<dbReference type="PANTHER" id="PTHR20863:SF76">
    <property type="entry name" value="CARRIER DOMAIN-CONTAINING PROTEIN"/>
    <property type="match status" value="1"/>
</dbReference>
<evidence type="ECO:0000313" key="5">
    <source>
        <dbReference type="Proteomes" id="UP000295313"/>
    </source>
</evidence>
<evidence type="ECO:0000256" key="2">
    <source>
        <dbReference type="ARBA" id="ARBA00022553"/>
    </source>
</evidence>
<accession>A0A4R8I6I3</accession>
<dbReference type="InterPro" id="IPR009081">
    <property type="entry name" value="PP-bd_ACP"/>
</dbReference>
<dbReference type="EMBL" id="SOEO01000002">
    <property type="protein sequence ID" value="TDX83975.1"/>
    <property type="molecule type" value="Genomic_DNA"/>
</dbReference>
<dbReference type="GO" id="GO:0000035">
    <property type="term" value="F:acyl binding"/>
    <property type="evidence" value="ECO:0007669"/>
    <property type="project" value="TreeGrafter"/>
</dbReference>
<keyword evidence="1" id="KW-0596">Phosphopantetheine</keyword>
<comment type="caution">
    <text evidence="4">The sequence shown here is derived from an EMBL/GenBank/DDBJ whole genome shotgun (WGS) entry which is preliminary data.</text>
</comment>
<evidence type="ECO:0000313" key="4">
    <source>
        <dbReference type="EMBL" id="TDX83975.1"/>
    </source>
</evidence>
<dbReference type="Proteomes" id="UP000295313">
    <property type="component" value="Unassembled WGS sequence"/>
</dbReference>
<proteinExistence type="predicted"/>
<keyword evidence="5" id="KW-1185">Reference proteome</keyword>
<reference evidence="4 5" key="1">
    <citation type="submission" date="2019-03" db="EMBL/GenBank/DDBJ databases">
        <title>Genomic Encyclopedia of Type Strains, Phase III (KMG-III): the genomes of soil and plant-associated and newly described type strains.</title>
        <authorList>
            <person name="Whitman W."/>
        </authorList>
    </citation>
    <scope>NUCLEOTIDE SEQUENCE [LARGE SCALE GENOMIC DNA]</scope>
    <source>
        <strain evidence="4 5">CGMCC 1.12802</strain>
    </source>
</reference>
<evidence type="ECO:0000259" key="3">
    <source>
        <dbReference type="PROSITE" id="PS50075"/>
    </source>
</evidence>
<dbReference type="AlphaFoldDB" id="A0A4R8I6I3"/>
<protein>
    <submittedName>
        <fullName evidence="4">Acyl carrier protein</fullName>
    </submittedName>
</protein>
<dbReference type="RefSeq" id="WP_133944028.1">
    <property type="nucleotide sequence ID" value="NZ_SOEO01000002.1"/>
</dbReference>
<gene>
    <name evidence="4" type="ORF">B0I22_1563</name>
</gene>
<feature type="domain" description="Carrier" evidence="3">
    <location>
        <begin position="4"/>
        <end position="79"/>
    </location>
</feature>
<organism evidence="4 5">
    <name type="scientific">Epilithonimonas xixisoli</name>
    <dbReference type="NCBI Taxonomy" id="1476462"/>
    <lineage>
        <taxon>Bacteria</taxon>
        <taxon>Pseudomonadati</taxon>
        <taxon>Bacteroidota</taxon>
        <taxon>Flavobacteriia</taxon>
        <taxon>Flavobacteriales</taxon>
        <taxon>Weeksellaceae</taxon>
        <taxon>Chryseobacterium group</taxon>
        <taxon>Epilithonimonas</taxon>
    </lineage>
</organism>
<dbReference type="GO" id="GO:0000036">
    <property type="term" value="F:acyl carrier activity"/>
    <property type="evidence" value="ECO:0007669"/>
    <property type="project" value="TreeGrafter"/>
</dbReference>
<evidence type="ECO:0000256" key="1">
    <source>
        <dbReference type="ARBA" id="ARBA00022450"/>
    </source>
</evidence>
<keyword evidence="2" id="KW-0597">Phosphoprotein</keyword>